<keyword evidence="1" id="KW-0472">Membrane</keyword>
<evidence type="ECO:0000256" key="1">
    <source>
        <dbReference type="SAM" id="Phobius"/>
    </source>
</evidence>
<keyword evidence="1" id="KW-0812">Transmembrane</keyword>
<feature type="transmembrane region" description="Helical" evidence="1">
    <location>
        <begin position="1183"/>
        <end position="1205"/>
    </location>
</feature>
<reference evidence="2" key="2">
    <citation type="submission" date="2022-10" db="EMBL/GenBank/DDBJ databases">
        <authorList>
            <person name="Ngo T.-E."/>
        </authorList>
    </citation>
    <scope>NUCLEOTIDE SEQUENCE</scope>
    <source>
        <strain evidence="2">JHB</strain>
    </source>
</reference>
<organism evidence="2">
    <name type="scientific">Moorena producens (strain JHB)</name>
    <dbReference type="NCBI Taxonomy" id="1454205"/>
    <lineage>
        <taxon>Bacteria</taxon>
        <taxon>Bacillati</taxon>
        <taxon>Cyanobacteriota</taxon>
        <taxon>Cyanophyceae</taxon>
        <taxon>Coleofasciculales</taxon>
        <taxon>Coleofasciculaceae</taxon>
        <taxon>Moorena</taxon>
    </lineage>
</organism>
<gene>
    <name evidence="2" type="ORF">BJP36_04040</name>
</gene>
<name>A0A1D9FV29_MOOP1</name>
<protein>
    <submittedName>
        <fullName evidence="2">Uncharacterized protein</fullName>
    </submittedName>
</protein>
<reference evidence="2" key="1">
    <citation type="journal article" date="2017" name="Proc. Natl. Acad. Sci. U.S.A.">
        <title>Comparative genomics uncovers the prolific and distinctive metabolic potential of the cyanobacterial genus Moorea.</title>
        <authorList>
            <person name="Leao T."/>
            <person name="Castelao G."/>
            <person name="Korobeynikov A."/>
            <person name="Monroe E.A."/>
            <person name="Podell S."/>
            <person name="Glukhov E."/>
            <person name="Allen E.E."/>
            <person name="Gerwick W.H."/>
            <person name="Gerwick L."/>
        </authorList>
    </citation>
    <scope>NUCLEOTIDE SEQUENCE</scope>
    <source>
        <strain evidence="2">JHB</strain>
    </source>
</reference>
<dbReference type="EMBL" id="CP017708">
    <property type="protein sequence ID" value="AOY79207.2"/>
    <property type="molecule type" value="Genomic_DNA"/>
</dbReference>
<accession>A0A1D9FV29</accession>
<keyword evidence="1" id="KW-1133">Transmembrane helix</keyword>
<proteinExistence type="predicted"/>
<sequence>MEEEEEKLRAELKNTDDEILSLNLRSVLTKDELTQKLFKSEEFTRWQSGRHRLHIFLDSFDECLLEINKLPVILVDAIKNYKEHVKLKRLTLRIACRTAVLPSVLESDLKEIFGKDFLGIYQLVPLRRQDVVQAAEANGIDPESFLEEVSRKNLVPLAIKPITLNFLMKSYGDRGQSLENKRIDEIYLHGCRCLCEERNSSRCPSGAMGGLDLDQRLIIAARIAAVTIFGNRFGVWTGVYADYAPSKDELVLINDLCIGEEVANSNNLEVTASAIKKVLDTGLFSSRGEKRIGCSDQTYGEKLIGWSHQTYAEFLAAWYLKEHHVSVSLFKSLFYLSEDEEPDQKLIPQLHETAAWLATMIPEIREVILSTDPDVLLLSDLPPDGTVQEAVVSYLLMQSEQEIFVAQNINYRLHEKLKHPNLAEQLRPYIVDASKPSDARDTAIKIAEVCEVNKLQNELATLATDSEEKIELRISAVQAIGEIGDKNSRLKLKPLALNPLPEDEDDRLKGCCLQALCNNKRNYLTDDELFDALTPPKKINLLLGSYQLFIEYTLVPMLQEKWLREPRLKLDFIKDEGKSGKFVNVLVNLKENHYGRLYDFVLDLIGDIYLTPRLGSKSDKSHKNFAISIYRELQLNNKEEIDFIDDYLNNKGRECYENFSDFFIGEKLPSNKARNNRPQQNLLAPYHRNRIILSLNQLENGNLSAWWRLNTEMTLKPDSRFNYYETEPDLTKLPGWKEADEPIRTRIIQGAENYIINQKEINTDWIGKNECDRPALAGCRAFLLLLNKAPKILETIPSETWRIWAPVIIAFPLGNLDSDNFLELVKIVYSKARDQVCKTLDILIDQENQQFDSISRIRIFKKCWDKHLSDFILDKAKNKSIKPNCMGDLLEELIKHSSNESKEKAREYLQTLSSLPLPLNKDERDRVIIALTFLFDYQTTDSWSSIWSILEQEPNLGRELIESVAKRHMLFSGELKLNLNEEQLADLYIWLVRQYPYDEDPDHSNGVAYDVSPRDRVARLRDDILRQLQNLGTAQACDEVERIIREFPELPWLKTRLISAKYSMRRKTWKALQLKEVIYQILDQDPIVSKTVGDNQATYNIEIFDNKGGIVTIGGKDINNMAKNSKINTDGGDVITNSNNKNRGSVNNSKTITTNKIGKGKRNTIKVADPKTNHNSEDIWNKISVIMTIVGVVAAVLGLFGNGILNEPIKRFFIIDQQPSLSPTPTVPSPSSTPDSE</sequence>
<evidence type="ECO:0000313" key="2">
    <source>
        <dbReference type="EMBL" id="AOY79207.2"/>
    </source>
</evidence>
<dbReference type="Proteomes" id="UP000176944">
    <property type="component" value="Chromosome"/>
</dbReference>
<dbReference type="AlphaFoldDB" id="A0A1D9FV29"/>